<dbReference type="Proteomes" id="UP001595733">
    <property type="component" value="Unassembled WGS sequence"/>
</dbReference>
<evidence type="ECO:0000313" key="1">
    <source>
        <dbReference type="EMBL" id="MFC4355974.1"/>
    </source>
</evidence>
<dbReference type="RefSeq" id="WP_378142533.1">
    <property type="nucleotide sequence ID" value="NZ_JBHSEF010000026.1"/>
</dbReference>
<sequence>MEEIKEKNVPAFGYELIRDHLLSSLLGKHEQEVLYWSGKDLARKFPCHSTEEIEAFFQQAGWGNLTLQKYSKNEAVYHLNETLLSESRSNRCFKLEAGFLAEQLEMMNGRMTECADDITSVAIVFTAKSE</sequence>
<dbReference type="Gene3D" id="3.30.1380.20">
    <property type="entry name" value="Trafficking protein particle complex subunit 3"/>
    <property type="match status" value="1"/>
</dbReference>
<accession>A0ABV8UY57</accession>
<reference evidence="2" key="1">
    <citation type="journal article" date="2019" name="Int. J. Syst. Evol. Microbiol.">
        <title>The Global Catalogue of Microorganisms (GCM) 10K type strain sequencing project: providing services to taxonomists for standard genome sequencing and annotation.</title>
        <authorList>
            <consortium name="The Broad Institute Genomics Platform"/>
            <consortium name="The Broad Institute Genome Sequencing Center for Infectious Disease"/>
            <person name="Wu L."/>
            <person name="Ma J."/>
        </authorList>
    </citation>
    <scope>NUCLEOTIDE SEQUENCE [LARGE SCALE GENOMIC DNA]</scope>
    <source>
        <strain evidence="2">CCUG 50353</strain>
    </source>
</reference>
<name>A0ABV8UY57_9BACL</name>
<dbReference type="InterPro" id="IPR019642">
    <property type="entry name" value="DUF2507"/>
</dbReference>
<protein>
    <submittedName>
        <fullName evidence="1">YslB family protein</fullName>
    </submittedName>
</protein>
<proteinExistence type="predicted"/>
<evidence type="ECO:0000313" key="2">
    <source>
        <dbReference type="Proteomes" id="UP001595733"/>
    </source>
</evidence>
<dbReference type="InterPro" id="IPR024096">
    <property type="entry name" value="NO_sig/Golgi_transp_ligand-bd"/>
</dbReference>
<dbReference type="SUPFAM" id="SSF111126">
    <property type="entry name" value="Ligand-binding domain in the NO signalling and Golgi transport"/>
    <property type="match status" value="1"/>
</dbReference>
<comment type="caution">
    <text evidence="1">The sequence shown here is derived from an EMBL/GenBank/DDBJ whole genome shotgun (WGS) entry which is preliminary data.</text>
</comment>
<dbReference type="Pfam" id="PF10702">
    <property type="entry name" value="DUF2507"/>
    <property type="match status" value="1"/>
</dbReference>
<keyword evidence="2" id="KW-1185">Reference proteome</keyword>
<organism evidence="1 2">
    <name type="scientific">Chryseomicrobium palamuruense</name>
    <dbReference type="NCBI Taxonomy" id="682973"/>
    <lineage>
        <taxon>Bacteria</taxon>
        <taxon>Bacillati</taxon>
        <taxon>Bacillota</taxon>
        <taxon>Bacilli</taxon>
        <taxon>Bacillales</taxon>
        <taxon>Caryophanaceae</taxon>
        <taxon>Chryseomicrobium</taxon>
    </lineage>
</organism>
<dbReference type="EMBL" id="JBHSEF010000026">
    <property type="protein sequence ID" value="MFC4355974.1"/>
    <property type="molecule type" value="Genomic_DNA"/>
</dbReference>
<gene>
    <name evidence="1" type="ORF">ACFO0S_13010</name>
</gene>